<keyword evidence="4 7" id="KW-0812">Transmembrane</keyword>
<name>A0A849AHX6_9MICO</name>
<dbReference type="PANTHER" id="PTHR23517:SF13">
    <property type="entry name" value="MAJOR FACILITATOR SUPERFAMILY MFS_1"/>
    <property type="match status" value="1"/>
</dbReference>
<protein>
    <submittedName>
        <fullName evidence="9">MFS transporter</fullName>
    </submittedName>
</protein>
<feature type="transmembrane region" description="Helical" evidence="7">
    <location>
        <begin position="354"/>
        <end position="373"/>
    </location>
</feature>
<gene>
    <name evidence="9" type="ORF">HJ588_12360</name>
</gene>
<dbReference type="Proteomes" id="UP000557772">
    <property type="component" value="Unassembled WGS sequence"/>
</dbReference>
<dbReference type="Gene3D" id="1.20.1250.20">
    <property type="entry name" value="MFS general substrate transporter like domains"/>
    <property type="match status" value="1"/>
</dbReference>
<evidence type="ECO:0000256" key="4">
    <source>
        <dbReference type="ARBA" id="ARBA00022692"/>
    </source>
</evidence>
<evidence type="ECO:0000256" key="1">
    <source>
        <dbReference type="ARBA" id="ARBA00004651"/>
    </source>
</evidence>
<feature type="transmembrane region" description="Helical" evidence="7">
    <location>
        <begin position="21"/>
        <end position="47"/>
    </location>
</feature>
<proteinExistence type="predicted"/>
<accession>A0A849AHX6</accession>
<dbReference type="PANTHER" id="PTHR23517">
    <property type="entry name" value="RESISTANCE PROTEIN MDTM, PUTATIVE-RELATED-RELATED"/>
    <property type="match status" value="1"/>
</dbReference>
<dbReference type="InterPro" id="IPR036259">
    <property type="entry name" value="MFS_trans_sf"/>
</dbReference>
<keyword evidence="3" id="KW-1003">Cell membrane</keyword>
<feature type="domain" description="Major facilitator superfamily (MFS) profile" evidence="8">
    <location>
        <begin position="1"/>
        <end position="376"/>
    </location>
</feature>
<keyword evidence="2" id="KW-0813">Transport</keyword>
<dbReference type="GO" id="GO:0005886">
    <property type="term" value="C:plasma membrane"/>
    <property type="evidence" value="ECO:0007669"/>
    <property type="project" value="UniProtKB-SubCell"/>
</dbReference>
<dbReference type="GO" id="GO:0022857">
    <property type="term" value="F:transmembrane transporter activity"/>
    <property type="evidence" value="ECO:0007669"/>
    <property type="project" value="InterPro"/>
</dbReference>
<dbReference type="AlphaFoldDB" id="A0A849AHX6"/>
<feature type="transmembrane region" description="Helical" evidence="7">
    <location>
        <begin position="147"/>
        <end position="166"/>
    </location>
</feature>
<dbReference type="InterPro" id="IPR011701">
    <property type="entry name" value="MFS"/>
</dbReference>
<keyword evidence="10" id="KW-1185">Reference proteome</keyword>
<evidence type="ECO:0000256" key="2">
    <source>
        <dbReference type="ARBA" id="ARBA00022448"/>
    </source>
</evidence>
<comment type="caution">
    <text evidence="9">The sequence shown here is derived from an EMBL/GenBank/DDBJ whole genome shotgun (WGS) entry which is preliminary data.</text>
</comment>
<keyword evidence="6 7" id="KW-0472">Membrane</keyword>
<feature type="transmembrane region" description="Helical" evidence="7">
    <location>
        <begin position="230"/>
        <end position="251"/>
    </location>
</feature>
<feature type="transmembrane region" description="Helical" evidence="7">
    <location>
        <begin position="197"/>
        <end position="218"/>
    </location>
</feature>
<dbReference type="EMBL" id="JABENB010000002">
    <property type="protein sequence ID" value="NNG40055.1"/>
    <property type="molecule type" value="Genomic_DNA"/>
</dbReference>
<evidence type="ECO:0000256" key="7">
    <source>
        <dbReference type="SAM" id="Phobius"/>
    </source>
</evidence>
<comment type="subcellular location">
    <subcellularLocation>
        <location evidence="1">Cell membrane</location>
        <topology evidence="1">Multi-pass membrane protein</topology>
    </subcellularLocation>
</comment>
<evidence type="ECO:0000256" key="5">
    <source>
        <dbReference type="ARBA" id="ARBA00022989"/>
    </source>
</evidence>
<dbReference type="SUPFAM" id="SSF103473">
    <property type="entry name" value="MFS general substrate transporter"/>
    <property type="match status" value="1"/>
</dbReference>
<feature type="transmembrane region" description="Helical" evidence="7">
    <location>
        <begin position="288"/>
        <end position="311"/>
    </location>
</feature>
<keyword evidence="5 7" id="KW-1133">Transmembrane helix</keyword>
<reference evidence="9 10" key="1">
    <citation type="submission" date="2020-05" db="EMBL/GenBank/DDBJ databases">
        <title>Flexivirga sp. ID2601S isolated from air conditioner.</title>
        <authorList>
            <person name="Kim D.H."/>
        </authorList>
    </citation>
    <scope>NUCLEOTIDE SEQUENCE [LARGE SCALE GENOMIC DNA]</scope>
    <source>
        <strain evidence="9 10">ID2601S</strain>
    </source>
</reference>
<evidence type="ECO:0000313" key="9">
    <source>
        <dbReference type="EMBL" id="NNG40055.1"/>
    </source>
</evidence>
<dbReference type="PROSITE" id="PS50850">
    <property type="entry name" value="MFS"/>
    <property type="match status" value="1"/>
</dbReference>
<evidence type="ECO:0000256" key="3">
    <source>
        <dbReference type="ARBA" id="ARBA00022475"/>
    </source>
</evidence>
<sequence>MVGMMAAAAAPSPLYPIYQQLWGFSSFTLTVIFAVYVVALLATLLTVGSLPDHVGRRPILIAGMVLLGVGMLLFVHASGTGTLLLARIVQGVATGAMTGAVSALIVDLAPSPQRGSMVSSGAPTFGLGFGAALAGALVEYAPWPRYLVYWVLLAAYVVLAVALFYVPEERDGARPPAAVLLRSLRPSLGIAPQTRPVLAGLVPAFVATWALGGLYLSLGSSVVGKLLGVGNHFVVGLVLAGFFVPAAFSLLLAERLPAPRRRVVGLALLGGGVALTVLGVLVTSLPVYLAGSVVAGAGFGITFLVAMGAIVAATPPRSRAQTFATVFVISYTAFSVPAVVAGLAVQGFGLRPTLVGYGVFEVALVLVAASLAARQQGARRV</sequence>
<feature type="transmembrane region" description="Helical" evidence="7">
    <location>
        <begin position="323"/>
        <end position="348"/>
    </location>
</feature>
<dbReference type="InterPro" id="IPR050171">
    <property type="entry name" value="MFS_Transporters"/>
</dbReference>
<dbReference type="Pfam" id="PF07690">
    <property type="entry name" value="MFS_1"/>
    <property type="match status" value="1"/>
</dbReference>
<organism evidence="9 10">
    <name type="scientific">Flexivirga aerilata</name>
    <dbReference type="NCBI Taxonomy" id="1656889"/>
    <lineage>
        <taxon>Bacteria</taxon>
        <taxon>Bacillati</taxon>
        <taxon>Actinomycetota</taxon>
        <taxon>Actinomycetes</taxon>
        <taxon>Micrococcales</taxon>
        <taxon>Dermacoccaceae</taxon>
        <taxon>Flexivirga</taxon>
    </lineage>
</organism>
<evidence type="ECO:0000259" key="8">
    <source>
        <dbReference type="PROSITE" id="PS50850"/>
    </source>
</evidence>
<dbReference type="InterPro" id="IPR020846">
    <property type="entry name" value="MFS_dom"/>
</dbReference>
<feature type="transmembrane region" description="Helical" evidence="7">
    <location>
        <begin position="59"/>
        <end position="78"/>
    </location>
</feature>
<feature type="transmembrane region" description="Helical" evidence="7">
    <location>
        <begin position="263"/>
        <end position="282"/>
    </location>
</feature>
<feature type="transmembrane region" description="Helical" evidence="7">
    <location>
        <begin position="84"/>
        <end position="109"/>
    </location>
</feature>
<evidence type="ECO:0000313" key="10">
    <source>
        <dbReference type="Proteomes" id="UP000557772"/>
    </source>
</evidence>
<evidence type="ECO:0000256" key="6">
    <source>
        <dbReference type="ARBA" id="ARBA00023136"/>
    </source>
</evidence>